<gene>
    <name evidence="2" type="ORF">B0T25DRAFT_569702</name>
</gene>
<dbReference type="AlphaFoldDB" id="A0AAJ0HDU7"/>
<reference evidence="2" key="1">
    <citation type="journal article" date="2023" name="Mol. Phylogenet. Evol.">
        <title>Genome-scale phylogeny and comparative genomics of the fungal order Sordariales.</title>
        <authorList>
            <person name="Hensen N."/>
            <person name="Bonometti L."/>
            <person name="Westerberg I."/>
            <person name="Brannstrom I.O."/>
            <person name="Guillou S."/>
            <person name="Cros-Aarteil S."/>
            <person name="Calhoun S."/>
            <person name="Haridas S."/>
            <person name="Kuo A."/>
            <person name="Mondo S."/>
            <person name="Pangilinan J."/>
            <person name="Riley R."/>
            <person name="LaButti K."/>
            <person name="Andreopoulos B."/>
            <person name="Lipzen A."/>
            <person name="Chen C."/>
            <person name="Yan M."/>
            <person name="Daum C."/>
            <person name="Ng V."/>
            <person name="Clum A."/>
            <person name="Steindorff A."/>
            <person name="Ohm R.A."/>
            <person name="Martin F."/>
            <person name="Silar P."/>
            <person name="Natvig D.O."/>
            <person name="Lalanne C."/>
            <person name="Gautier V."/>
            <person name="Ament-Velasquez S.L."/>
            <person name="Kruys A."/>
            <person name="Hutchinson M.I."/>
            <person name="Powell A.J."/>
            <person name="Barry K."/>
            <person name="Miller A.N."/>
            <person name="Grigoriev I.V."/>
            <person name="Debuchy R."/>
            <person name="Gladieux P."/>
            <person name="Hiltunen Thoren M."/>
            <person name="Johannesson H."/>
        </authorList>
    </citation>
    <scope>NUCLEOTIDE SEQUENCE</scope>
    <source>
        <strain evidence="2">CBS 955.72</strain>
    </source>
</reference>
<proteinExistence type="inferred from homology"/>
<dbReference type="Pfam" id="PF00106">
    <property type="entry name" value="adh_short"/>
    <property type="match status" value="1"/>
</dbReference>
<dbReference type="SUPFAM" id="SSF51735">
    <property type="entry name" value="NAD(P)-binding Rossmann-fold domains"/>
    <property type="match status" value="1"/>
</dbReference>
<dbReference type="GO" id="GO:0016616">
    <property type="term" value="F:oxidoreductase activity, acting on the CH-OH group of donors, NAD or NADP as acceptor"/>
    <property type="evidence" value="ECO:0007669"/>
    <property type="project" value="TreeGrafter"/>
</dbReference>
<dbReference type="InterPro" id="IPR036291">
    <property type="entry name" value="NAD(P)-bd_dom_sf"/>
</dbReference>
<evidence type="ECO:0000256" key="1">
    <source>
        <dbReference type="ARBA" id="ARBA00006484"/>
    </source>
</evidence>
<reference evidence="2" key="2">
    <citation type="submission" date="2023-06" db="EMBL/GenBank/DDBJ databases">
        <authorList>
            <consortium name="Lawrence Berkeley National Laboratory"/>
            <person name="Haridas S."/>
            <person name="Hensen N."/>
            <person name="Bonometti L."/>
            <person name="Westerberg I."/>
            <person name="Brannstrom I.O."/>
            <person name="Guillou S."/>
            <person name="Cros-Aarteil S."/>
            <person name="Calhoun S."/>
            <person name="Kuo A."/>
            <person name="Mondo S."/>
            <person name="Pangilinan J."/>
            <person name="Riley R."/>
            <person name="Labutti K."/>
            <person name="Andreopoulos B."/>
            <person name="Lipzen A."/>
            <person name="Chen C."/>
            <person name="Yanf M."/>
            <person name="Daum C."/>
            <person name="Ng V."/>
            <person name="Clum A."/>
            <person name="Steindorff A."/>
            <person name="Ohm R."/>
            <person name="Martin F."/>
            <person name="Silar P."/>
            <person name="Natvig D."/>
            <person name="Lalanne C."/>
            <person name="Gautier V."/>
            <person name="Ament-Velasquez S.L."/>
            <person name="Kruys A."/>
            <person name="Hutchinson M.I."/>
            <person name="Powell A.J."/>
            <person name="Barry K."/>
            <person name="Miller A.N."/>
            <person name="Grigoriev I.V."/>
            <person name="Debuchy R."/>
            <person name="Gladieux P."/>
            <person name="Thoren M.H."/>
            <person name="Johannesson H."/>
        </authorList>
    </citation>
    <scope>NUCLEOTIDE SEQUENCE</scope>
    <source>
        <strain evidence="2">CBS 955.72</strain>
    </source>
</reference>
<organism evidence="2 3">
    <name type="scientific">Lasiosphaeria hispida</name>
    <dbReference type="NCBI Taxonomy" id="260671"/>
    <lineage>
        <taxon>Eukaryota</taxon>
        <taxon>Fungi</taxon>
        <taxon>Dikarya</taxon>
        <taxon>Ascomycota</taxon>
        <taxon>Pezizomycotina</taxon>
        <taxon>Sordariomycetes</taxon>
        <taxon>Sordariomycetidae</taxon>
        <taxon>Sordariales</taxon>
        <taxon>Lasiosphaeriaceae</taxon>
        <taxon>Lasiosphaeria</taxon>
    </lineage>
</organism>
<keyword evidence="3" id="KW-1185">Reference proteome</keyword>
<dbReference type="InterPro" id="IPR002347">
    <property type="entry name" value="SDR_fam"/>
</dbReference>
<dbReference type="EMBL" id="JAUIQD010000005">
    <property type="protein sequence ID" value="KAK3349048.1"/>
    <property type="molecule type" value="Genomic_DNA"/>
</dbReference>
<dbReference type="Gene3D" id="3.40.50.720">
    <property type="entry name" value="NAD(P)-binding Rossmann-like Domain"/>
    <property type="match status" value="1"/>
</dbReference>
<dbReference type="Proteomes" id="UP001275084">
    <property type="component" value="Unassembled WGS sequence"/>
</dbReference>
<protein>
    <submittedName>
        <fullName evidence="2">Uncharacterized protein</fullName>
    </submittedName>
</protein>
<comment type="caution">
    <text evidence="2">The sequence shown here is derived from an EMBL/GenBank/DDBJ whole genome shotgun (WGS) entry which is preliminary data.</text>
</comment>
<comment type="similarity">
    <text evidence="1">Belongs to the short-chain dehydrogenases/reductases (SDR) family.</text>
</comment>
<accession>A0AAJ0HDU7</accession>
<dbReference type="GO" id="GO:0006633">
    <property type="term" value="P:fatty acid biosynthetic process"/>
    <property type="evidence" value="ECO:0007669"/>
    <property type="project" value="TreeGrafter"/>
</dbReference>
<evidence type="ECO:0000313" key="2">
    <source>
        <dbReference type="EMBL" id="KAK3349048.1"/>
    </source>
</evidence>
<dbReference type="PANTHER" id="PTHR42760">
    <property type="entry name" value="SHORT-CHAIN DEHYDROGENASES/REDUCTASES FAMILY MEMBER"/>
    <property type="match status" value="1"/>
</dbReference>
<sequence length="136" mass="14563">MGSDQTLFASTEPLKDAPLPPALIFMASPSTMVANAGIAQVKPLLDITPEDFERIGKLIGAANIVAFKTLRPFEHYARANWAVRGLTQVYAMELAWPGITVNAYAPGIVDTAMWELINQGLAEKAGTAKGGHDPEI</sequence>
<dbReference type="PANTHER" id="PTHR42760:SF121">
    <property type="entry name" value="3-OXOACYL-(ACYL-CARRIER-PROTEIN) REDUCTASE"/>
    <property type="match status" value="1"/>
</dbReference>
<name>A0AAJ0HDU7_9PEZI</name>
<dbReference type="GO" id="GO:0048038">
    <property type="term" value="F:quinone binding"/>
    <property type="evidence" value="ECO:0007669"/>
    <property type="project" value="TreeGrafter"/>
</dbReference>
<evidence type="ECO:0000313" key="3">
    <source>
        <dbReference type="Proteomes" id="UP001275084"/>
    </source>
</evidence>